<feature type="region of interest" description="Disordered" evidence="4">
    <location>
        <begin position="1027"/>
        <end position="1421"/>
    </location>
</feature>
<feature type="compositionally biased region" description="Pro residues" evidence="4">
    <location>
        <begin position="1344"/>
        <end position="1356"/>
    </location>
</feature>
<feature type="region of interest" description="Disordered" evidence="4">
    <location>
        <begin position="122"/>
        <end position="176"/>
    </location>
</feature>
<dbReference type="RefSeq" id="XP_072838469.1">
    <property type="nucleotide sequence ID" value="XM_072982368.1"/>
</dbReference>
<feature type="compositionally biased region" description="Basic and acidic residues" evidence="4">
    <location>
        <begin position="1334"/>
        <end position="1343"/>
    </location>
</feature>
<dbReference type="InterPro" id="IPR050185">
    <property type="entry name" value="Ub_carboxyl-term_hydrolase"/>
</dbReference>
<keyword evidence="3 7" id="KW-0378">Hydrolase</keyword>
<dbReference type="Proteomes" id="UP001652642">
    <property type="component" value="Chromosome 13"/>
</dbReference>
<dbReference type="Pfam" id="PF00443">
    <property type="entry name" value="UCH"/>
    <property type="match status" value="1"/>
</dbReference>
<feature type="compositionally biased region" description="Basic and acidic residues" evidence="4">
    <location>
        <begin position="1306"/>
        <end position="1315"/>
    </location>
</feature>
<protein>
    <recommendedName>
        <fullName evidence="2">ubiquitinyl hydrolase 1</fullName>
        <ecNumber evidence="2">3.4.19.12</ecNumber>
    </recommendedName>
</protein>
<feature type="compositionally biased region" description="Basic and acidic residues" evidence="4">
    <location>
        <begin position="1287"/>
        <end position="1297"/>
    </location>
</feature>
<feature type="region of interest" description="Disordered" evidence="4">
    <location>
        <begin position="1"/>
        <end position="86"/>
    </location>
</feature>
<feature type="compositionally biased region" description="Low complexity" evidence="4">
    <location>
        <begin position="917"/>
        <end position="938"/>
    </location>
</feature>
<feature type="compositionally biased region" description="Gly residues" evidence="4">
    <location>
        <begin position="64"/>
        <end position="74"/>
    </location>
</feature>
<dbReference type="GeneID" id="110085029"/>
<feature type="region of interest" description="Disordered" evidence="4">
    <location>
        <begin position="214"/>
        <end position="262"/>
    </location>
</feature>
<feature type="region of interest" description="Disordered" evidence="4">
    <location>
        <begin position="994"/>
        <end position="1015"/>
    </location>
</feature>
<feature type="compositionally biased region" description="Basic and acidic residues" evidence="4">
    <location>
        <begin position="1258"/>
        <end position="1267"/>
    </location>
</feature>
<comment type="catalytic activity">
    <reaction evidence="1">
        <text>Thiol-dependent hydrolysis of ester, thioester, amide, peptide and isopeptide bonds formed by the C-terminal Gly of ubiquitin (a 76-residue protein attached to proteins as an intracellular targeting signal).</text>
        <dbReference type="EC" id="3.4.19.12"/>
    </reaction>
</comment>
<dbReference type="CDD" id="cd02674">
    <property type="entry name" value="Peptidase_C19R"/>
    <property type="match status" value="1"/>
</dbReference>
<dbReference type="PROSITE" id="PS50235">
    <property type="entry name" value="USP_3"/>
    <property type="match status" value="1"/>
</dbReference>
<proteinExistence type="predicted"/>
<dbReference type="SUPFAM" id="SSF54001">
    <property type="entry name" value="Cysteine proteinases"/>
    <property type="match status" value="1"/>
</dbReference>
<feature type="compositionally biased region" description="Low complexity" evidence="4">
    <location>
        <begin position="1232"/>
        <end position="1250"/>
    </location>
</feature>
<feature type="region of interest" description="Disordered" evidence="4">
    <location>
        <begin position="894"/>
        <end position="942"/>
    </location>
</feature>
<feature type="compositionally biased region" description="Low complexity" evidence="4">
    <location>
        <begin position="221"/>
        <end position="237"/>
    </location>
</feature>
<feature type="compositionally biased region" description="Low complexity" evidence="4">
    <location>
        <begin position="1404"/>
        <end position="1421"/>
    </location>
</feature>
<feature type="compositionally biased region" description="Basic and acidic residues" evidence="4">
    <location>
        <begin position="1220"/>
        <end position="1231"/>
    </location>
</feature>
<feature type="domain" description="USP" evidence="5">
    <location>
        <begin position="177"/>
        <end position="844"/>
    </location>
</feature>
<evidence type="ECO:0000313" key="7">
    <source>
        <dbReference type="RefSeq" id="XP_072838469.1"/>
    </source>
</evidence>
<feature type="compositionally biased region" description="Basic and acidic residues" evidence="4">
    <location>
        <begin position="1111"/>
        <end position="1124"/>
    </location>
</feature>
<evidence type="ECO:0000259" key="5">
    <source>
        <dbReference type="PROSITE" id="PS50235"/>
    </source>
</evidence>
<dbReference type="PANTHER" id="PTHR21646:SF44">
    <property type="entry name" value="UBIQUITIN CARBOXYL-TERMINAL HYDROLASE 31"/>
    <property type="match status" value="1"/>
</dbReference>
<dbReference type="PANTHER" id="PTHR21646">
    <property type="entry name" value="UBIQUITIN CARBOXYL-TERMINAL HYDROLASE"/>
    <property type="match status" value="1"/>
</dbReference>
<evidence type="ECO:0000256" key="3">
    <source>
        <dbReference type="ARBA" id="ARBA00022801"/>
    </source>
</evidence>
<feature type="compositionally biased region" description="Low complexity" evidence="4">
    <location>
        <begin position="1199"/>
        <end position="1219"/>
    </location>
</feature>
<dbReference type="PROSITE" id="PS00972">
    <property type="entry name" value="USP_1"/>
    <property type="match status" value="1"/>
</dbReference>
<feature type="compositionally biased region" description="Basic residues" evidence="4">
    <location>
        <begin position="47"/>
        <end position="63"/>
    </location>
</feature>
<keyword evidence="6" id="KW-1185">Reference proteome</keyword>
<dbReference type="GO" id="GO:0016787">
    <property type="term" value="F:hydrolase activity"/>
    <property type="evidence" value="ECO:0007669"/>
    <property type="project" value="UniProtKB-KW"/>
</dbReference>
<evidence type="ECO:0000256" key="2">
    <source>
        <dbReference type="ARBA" id="ARBA00012759"/>
    </source>
</evidence>
<organism evidence="6 7">
    <name type="scientific">Pogona vitticeps</name>
    <name type="common">central bearded dragon</name>
    <dbReference type="NCBI Taxonomy" id="103695"/>
    <lineage>
        <taxon>Eukaryota</taxon>
        <taxon>Metazoa</taxon>
        <taxon>Chordata</taxon>
        <taxon>Craniata</taxon>
        <taxon>Vertebrata</taxon>
        <taxon>Euteleostomi</taxon>
        <taxon>Lepidosauria</taxon>
        <taxon>Squamata</taxon>
        <taxon>Bifurcata</taxon>
        <taxon>Unidentata</taxon>
        <taxon>Episquamata</taxon>
        <taxon>Toxicofera</taxon>
        <taxon>Iguania</taxon>
        <taxon>Acrodonta</taxon>
        <taxon>Agamidae</taxon>
        <taxon>Amphibolurinae</taxon>
        <taxon>Pogona</taxon>
    </lineage>
</organism>
<feature type="compositionally biased region" description="Polar residues" evidence="4">
    <location>
        <begin position="1270"/>
        <end position="1283"/>
    </location>
</feature>
<dbReference type="EC" id="3.4.19.12" evidence="2"/>
<accession>A0ABM5EZ99</accession>
<dbReference type="InterPro" id="IPR028889">
    <property type="entry name" value="USP"/>
</dbReference>
<sequence length="1421" mass="152306">MSGRVGAAPSRSPSALPAGTGAGAEGVLLAGKGGPPPPPPAKEKRSFSKRLLFRGRGRRRGRRAGAGGGSGSGGPPRSLGGFMSRVLKTLSTLSHLGHEHGPGPPPAAAPAAPAAVLGRCFQASPEPEPEPPPSPSPPAPAPQPPPPPAPQPPPPPAPPPPSSSSPSPSPFGVPGVAGLRNHGNTCFMNAVLQCLSNTELFAEFLALEQYRDGAGRDGSRRASSAAPAAPAAVGADPDPGEPEREPASSSSSSCGGGGGRGEVTEQLAHLVRALWTLEYTPQHSRDFKSIVSKNAMQYRGSSQHDAQEFLLWLLDRVHEDLNNTAKNSGRPSLKPPLEEDNLIEGAVFSINSTFVQELFQAQYRSSLTCPHCQKQSNTFDPFLCISLPIPLPHTRPLYVTVVYRGKCSHCMRIGVAVPLSGTVARLREAISRETKIPTKQIVLTEMYYDGFHRSFSDLDDLDTVQESDCLFAFETPEIFHPEGILSQRGIHVNSNLNHLKYGLDHHWASPYAQGPLDNSNSRGSVAAPVAASDRLVVLVCNRACTGQQGKRFGQPFVLHVEKTIPWDLLQKEILEKMQYFLRPSACIQVCPFSLRVVSAVGITYLLPQEERPLCHLMVERALKSCGQGGAPHVKLVVEWDRETKDYLFISAEEEYIPDAESVRQQRELHHQPQTCTLSQCFQLYTKEEQLAPDDAWRCPHCKQLQQGSITLSLWTLPDVLIVHLKRFRQEGDRRVKLQNMVKFPLVGLDMTPHVVKRSQSSWSLPSHWSPWRRPYGLGRDPEDFVYDLYAVCNHHGTMQGGHYTAYCKNSIDGLWYCFDDSSVQQLPENEVCKQTAYILFYQRRTAIPSWSANSSVAGSTSSSLCEHWVSRLPGSKQPSIASAASSRRTSLASLSESVEMMGERSEDDGGFSTRPFVRSVQRQSLSSRSSVTSPLAVSENGMRPSWSLSAKLQMRSNSPSRFSGDSPVHSSASTLERIGETLDDKVSTSCFGSLRSLSGSYPEQAGGRPDHRTLGRAPLAVMEGVLRDEAPGRKSASGPDPYGGKGAPRAGKSSVPALDPFDNNNQIAFVDQSDSVESSPVKEGRSFSGAPLSPPKAEGGAPKGSSGGPRDASEPDRSLRKERTALSSQDSLTSRPSAASPPPSKGLPKGSRSRSRTDSCRSSGRHGSPAAPRPGRKEAASKGYEATGPPSGQQRQKTLPASSSAAARRNPSSASSGRSRASERSLSREGSRQSLGSDKASATASSRTSSPRIGPPRSEGRTPEGKHLRSNSLASLRSPTAGSRSGLKRDSKSDDKGLSFFKSALRQKETRRSADLGKASILSRKAAGGSAKNPAEEKPDKGSPRPPPQPQPPRPHPGANASAKEASLAKRPLLPGRKSRSSPLEAPPPSPGSGTLAAEKASSRKPPASMASPARPSSKSQ</sequence>
<dbReference type="InterPro" id="IPR038765">
    <property type="entry name" value="Papain-like_cys_pep_sf"/>
</dbReference>
<reference evidence="7" key="1">
    <citation type="submission" date="2025-08" db="UniProtKB">
        <authorList>
            <consortium name="RefSeq"/>
        </authorList>
    </citation>
    <scope>IDENTIFICATION</scope>
</reference>
<name>A0ABM5EZ99_9SAUR</name>
<gene>
    <name evidence="7" type="primary">USP31</name>
</gene>
<evidence type="ECO:0000256" key="1">
    <source>
        <dbReference type="ARBA" id="ARBA00000707"/>
    </source>
</evidence>
<evidence type="ECO:0000313" key="6">
    <source>
        <dbReference type="Proteomes" id="UP001652642"/>
    </source>
</evidence>
<dbReference type="InterPro" id="IPR001394">
    <property type="entry name" value="Peptidase_C19_UCH"/>
</dbReference>
<evidence type="ECO:0000256" key="4">
    <source>
        <dbReference type="SAM" id="MobiDB-lite"/>
    </source>
</evidence>
<dbReference type="Gene3D" id="3.90.70.10">
    <property type="entry name" value="Cysteine proteinases"/>
    <property type="match status" value="2"/>
</dbReference>
<feature type="compositionally biased region" description="Polar residues" evidence="4">
    <location>
        <begin position="1062"/>
        <end position="1078"/>
    </location>
</feature>
<feature type="compositionally biased region" description="Pro residues" evidence="4">
    <location>
        <begin position="130"/>
        <end position="171"/>
    </location>
</feature>
<dbReference type="InterPro" id="IPR018200">
    <property type="entry name" value="USP_CS"/>
</dbReference>
<dbReference type="PROSITE" id="PS00973">
    <property type="entry name" value="USP_2"/>
    <property type="match status" value="1"/>
</dbReference>
<feature type="compositionally biased region" description="Low complexity" evidence="4">
    <location>
        <begin position="7"/>
        <end position="18"/>
    </location>
</feature>